<evidence type="ECO:0000256" key="3">
    <source>
        <dbReference type="ARBA" id="ARBA00022989"/>
    </source>
</evidence>
<evidence type="ECO:0000256" key="2">
    <source>
        <dbReference type="ARBA" id="ARBA00022692"/>
    </source>
</evidence>
<gene>
    <name evidence="6" type="ORF">LPQ35_00775</name>
</gene>
<feature type="transmembrane region" description="Helical" evidence="5">
    <location>
        <begin position="45"/>
        <end position="61"/>
    </location>
</feature>
<keyword evidence="3 5" id="KW-1133">Transmembrane helix</keyword>
<dbReference type="InterPro" id="IPR051598">
    <property type="entry name" value="TSUP/Inactive_protease-like"/>
</dbReference>
<evidence type="ECO:0000256" key="4">
    <source>
        <dbReference type="ARBA" id="ARBA00023136"/>
    </source>
</evidence>
<dbReference type="RefSeq" id="WP_193808569.1">
    <property type="nucleotide sequence ID" value="NZ_CP087714.1"/>
</dbReference>
<keyword evidence="7" id="KW-1185">Reference proteome</keyword>
<feature type="transmembrane region" description="Helical" evidence="5">
    <location>
        <begin position="103"/>
        <end position="124"/>
    </location>
</feature>
<name>A0ABZ3H2Y2_GEOAI</name>
<evidence type="ECO:0000313" key="7">
    <source>
        <dbReference type="Proteomes" id="UP001492541"/>
    </source>
</evidence>
<proteinExistence type="inferred from homology"/>
<dbReference type="Pfam" id="PF01925">
    <property type="entry name" value="TauE"/>
    <property type="match status" value="1"/>
</dbReference>
<protein>
    <recommendedName>
        <fullName evidence="5">Probable membrane transporter protein</fullName>
    </recommendedName>
</protein>
<feature type="transmembrane region" description="Helical" evidence="5">
    <location>
        <begin position="202"/>
        <end position="223"/>
    </location>
</feature>
<feature type="transmembrane region" description="Helical" evidence="5">
    <location>
        <begin position="174"/>
        <end position="196"/>
    </location>
</feature>
<reference evidence="6 7" key="1">
    <citation type="submission" date="2021-11" db="EMBL/GenBank/DDBJ databases">
        <title>Whole genome of Geoglobus acetivorans.</title>
        <authorList>
            <person name="Liu D."/>
        </authorList>
    </citation>
    <scope>NUCLEOTIDE SEQUENCE [LARGE SCALE GENOMIC DNA]</scope>
    <source>
        <strain evidence="6 7">SBH6</strain>
    </source>
</reference>
<sequence>MEIVYFLGFAVGFLVGLTGMGGGAVLTPALIFLGVQPRVAVGTDLLYSAVTRFFAALMHYRKGNVNVKVSSTLLAGSIPGLLVSAYLMTLLKNFWGVEFLNRFLTQILAFVLVISSLATIYRTYFLKSTDKTPDDLSLVLTGFVVGALVQLTSVGSGVLVTLFLLLFTGMVSRVIVGTELLFGFALTFFASIIHARMGNVDYNLALILIFSSVPGVVVGVYAGPKVGDRALRMMLSVLILLMGLLLLL</sequence>
<dbReference type="EMBL" id="CP087714">
    <property type="protein sequence ID" value="XAT63931.1"/>
    <property type="molecule type" value="Genomic_DNA"/>
</dbReference>
<evidence type="ECO:0000256" key="5">
    <source>
        <dbReference type="RuleBase" id="RU363041"/>
    </source>
</evidence>
<dbReference type="GeneID" id="90448173"/>
<dbReference type="InterPro" id="IPR002781">
    <property type="entry name" value="TM_pro_TauE-like"/>
</dbReference>
<feature type="transmembrane region" description="Helical" evidence="5">
    <location>
        <begin position="136"/>
        <end position="167"/>
    </location>
</feature>
<evidence type="ECO:0000256" key="1">
    <source>
        <dbReference type="ARBA" id="ARBA00004141"/>
    </source>
</evidence>
<feature type="transmembrane region" description="Helical" evidence="5">
    <location>
        <begin position="230"/>
        <end position="247"/>
    </location>
</feature>
<comment type="subcellular location">
    <subcellularLocation>
        <location evidence="5">Cell membrane</location>
        <topology evidence="5">Multi-pass membrane protein</topology>
    </subcellularLocation>
    <subcellularLocation>
        <location evidence="1">Membrane</location>
        <topology evidence="1">Multi-pass membrane protein</topology>
    </subcellularLocation>
</comment>
<keyword evidence="5" id="KW-1003">Cell membrane</keyword>
<feature type="transmembrane region" description="Helical" evidence="5">
    <location>
        <begin position="6"/>
        <end position="33"/>
    </location>
</feature>
<organism evidence="6 7">
    <name type="scientific">Geoglobus acetivorans</name>
    <dbReference type="NCBI Taxonomy" id="565033"/>
    <lineage>
        <taxon>Archaea</taxon>
        <taxon>Methanobacteriati</taxon>
        <taxon>Methanobacteriota</taxon>
        <taxon>Archaeoglobi</taxon>
        <taxon>Archaeoglobales</taxon>
        <taxon>Archaeoglobaceae</taxon>
        <taxon>Geoglobus</taxon>
    </lineage>
</organism>
<evidence type="ECO:0000313" key="6">
    <source>
        <dbReference type="EMBL" id="XAT63931.1"/>
    </source>
</evidence>
<dbReference type="PANTHER" id="PTHR43701:SF2">
    <property type="entry name" value="MEMBRANE TRANSPORTER PROTEIN YJNA-RELATED"/>
    <property type="match status" value="1"/>
</dbReference>
<dbReference type="Proteomes" id="UP001492541">
    <property type="component" value="Chromosome"/>
</dbReference>
<keyword evidence="4 5" id="KW-0472">Membrane</keyword>
<dbReference type="PANTHER" id="PTHR43701">
    <property type="entry name" value="MEMBRANE TRANSPORTER PROTEIN MJ0441-RELATED"/>
    <property type="match status" value="1"/>
</dbReference>
<feature type="transmembrane region" description="Helical" evidence="5">
    <location>
        <begin position="73"/>
        <end position="91"/>
    </location>
</feature>
<accession>A0ABZ3H2Y2</accession>
<comment type="similarity">
    <text evidence="5">Belongs to the 4-toluene sulfonate uptake permease (TSUP) (TC 2.A.102) family.</text>
</comment>
<keyword evidence="2 5" id="KW-0812">Transmembrane</keyword>